<feature type="transmembrane region" description="Helical" evidence="5">
    <location>
        <begin position="74"/>
        <end position="95"/>
    </location>
</feature>
<dbReference type="AlphaFoldDB" id="A0A316FRN0"/>
<keyword evidence="1 5" id="KW-1003">Cell membrane</keyword>
<evidence type="ECO:0000313" key="7">
    <source>
        <dbReference type="Proteomes" id="UP000245790"/>
    </source>
</evidence>
<feature type="transmembrane region" description="Helical" evidence="5">
    <location>
        <begin position="20"/>
        <end position="43"/>
    </location>
</feature>
<protein>
    <recommendedName>
        <fullName evidence="5">Inner membrane-spanning protein YciB</fullName>
    </recommendedName>
</protein>
<keyword evidence="7" id="KW-1185">Reference proteome</keyword>
<dbReference type="PANTHER" id="PTHR36917">
    <property type="entry name" value="INTRACELLULAR SEPTATION PROTEIN A-RELATED"/>
    <property type="match status" value="1"/>
</dbReference>
<comment type="subcellular location">
    <subcellularLocation>
        <location evidence="5">Cell inner membrane</location>
        <topology evidence="5">Multi-pass membrane protein</topology>
    </subcellularLocation>
</comment>
<dbReference type="EMBL" id="QGGU01000006">
    <property type="protein sequence ID" value="PWK50815.1"/>
    <property type="molecule type" value="Genomic_DNA"/>
</dbReference>
<evidence type="ECO:0000256" key="5">
    <source>
        <dbReference type="HAMAP-Rule" id="MF_00189"/>
    </source>
</evidence>
<keyword evidence="3 5" id="KW-1133">Transmembrane helix</keyword>
<dbReference type="OrthoDB" id="9788219at2"/>
<feature type="transmembrane region" description="Helical" evidence="5">
    <location>
        <begin position="125"/>
        <end position="143"/>
    </location>
</feature>
<name>A0A316FRN0_9GAMM</name>
<gene>
    <name evidence="5" type="primary">yciB</name>
    <name evidence="6" type="ORF">C8D97_106102</name>
</gene>
<dbReference type="Proteomes" id="UP000245790">
    <property type="component" value="Unassembled WGS sequence"/>
</dbReference>
<keyword evidence="2 5" id="KW-0812">Transmembrane</keyword>
<organism evidence="6 7">
    <name type="scientific">Pleionea mediterranea</name>
    <dbReference type="NCBI Taxonomy" id="523701"/>
    <lineage>
        <taxon>Bacteria</taxon>
        <taxon>Pseudomonadati</taxon>
        <taxon>Pseudomonadota</taxon>
        <taxon>Gammaproteobacteria</taxon>
        <taxon>Oceanospirillales</taxon>
        <taxon>Pleioneaceae</taxon>
        <taxon>Pleionea</taxon>
    </lineage>
</organism>
<sequence length="194" mass="22942">MKFLLDFFPVLAFFISFKLYDVYIATAVLILASFIQTLGHWIIKKRFEKLHLFTFFASLIMGSLTLFFRDDSFIKWKVSVIYWILSATIIVYLLFRRKIAIKDLFEGLFKQSLGISDSIWHKLNMAWMLYLVGIGILNIWIAYQFDLDTWVNFKVWGIMAIQLVMMIATFVIIFKYMPEENRQALDKQPGKSED</sequence>
<comment type="similarity">
    <text evidence="5">Belongs to the YciB family.</text>
</comment>
<feature type="transmembrane region" description="Helical" evidence="5">
    <location>
        <begin position="155"/>
        <end position="177"/>
    </location>
</feature>
<dbReference type="Pfam" id="PF04279">
    <property type="entry name" value="IspA"/>
    <property type="match status" value="1"/>
</dbReference>
<evidence type="ECO:0000256" key="4">
    <source>
        <dbReference type="ARBA" id="ARBA00023136"/>
    </source>
</evidence>
<keyword evidence="4 5" id="KW-0472">Membrane</keyword>
<proteinExistence type="inferred from homology"/>
<dbReference type="InterPro" id="IPR006008">
    <property type="entry name" value="YciB"/>
</dbReference>
<dbReference type="HAMAP" id="MF_00189">
    <property type="entry name" value="YciB"/>
    <property type="match status" value="1"/>
</dbReference>
<evidence type="ECO:0000313" key="6">
    <source>
        <dbReference type="EMBL" id="PWK50815.1"/>
    </source>
</evidence>
<accession>A0A316FRN0</accession>
<comment type="caution">
    <text evidence="6">The sequence shown here is derived from an EMBL/GenBank/DDBJ whole genome shotgun (WGS) entry which is preliminary data.</text>
</comment>
<evidence type="ECO:0000256" key="2">
    <source>
        <dbReference type="ARBA" id="ARBA00022692"/>
    </source>
</evidence>
<dbReference type="RefSeq" id="WP_146196127.1">
    <property type="nucleotide sequence ID" value="NZ_QGGU01000006.1"/>
</dbReference>
<comment type="function">
    <text evidence="5">Plays a role in cell envelope biogenesis, maintenance of cell envelope integrity and membrane homeostasis.</text>
</comment>
<feature type="transmembrane region" description="Helical" evidence="5">
    <location>
        <begin position="50"/>
        <end position="68"/>
    </location>
</feature>
<evidence type="ECO:0000256" key="1">
    <source>
        <dbReference type="ARBA" id="ARBA00022475"/>
    </source>
</evidence>
<dbReference type="GO" id="GO:0005886">
    <property type="term" value="C:plasma membrane"/>
    <property type="evidence" value="ECO:0007669"/>
    <property type="project" value="UniProtKB-SubCell"/>
</dbReference>
<keyword evidence="5" id="KW-0997">Cell inner membrane</keyword>
<evidence type="ECO:0000256" key="3">
    <source>
        <dbReference type="ARBA" id="ARBA00022989"/>
    </source>
</evidence>
<dbReference type="PANTHER" id="PTHR36917:SF1">
    <property type="entry name" value="INNER MEMBRANE-SPANNING PROTEIN YCIB"/>
    <property type="match status" value="1"/>
</dbReference>
<reference evidence="6 7" key="1">
    <citation type="submission" date="2018-05" db="EMBL/GenBank/DDBJ databases">
        <title>Genomic Encyclopedia of Type Strains, Phase IV (KMG-IV): sequencing the most valuable type-strain genomes for metagenomic binning, comparative biology and taxonomic classification.</title>
        <authorList>
            <person name="Goeker M."/>
        </authorList>
    </citation>
    <scope>NUCLEOTIDE SEQUENCE [LARGE SCALE GENOMIC DNA]</scope>
    <source>
        <strain evidence="6 7">DSM 25350</strain>
    </source>
</reference>